<dbReference type="PATRIC" id="fig|861299.3.peg.3028"/>
<dbReference type="InParanoid" id="W0RM45"/>
<dbReference type="KEGG" id="gba:J421_2976"/>
<proteinExistence type="predicted"/>
<dbReference type="eggNOG" id="COG1657">
    <property type="taxonomic scope" value="Bacteria"/>
</dbReference>
<dbReference type="Gene3D" id="3.40.50.12140">
    <property type="entry name" value="Domain of unknown function DUF4159"/>
    <property type="match status" value="1"/>
</dbReference>
<gene>
    <name evidence="2" type="ORF">J421_2976</name>
</gene>
<dbReference type="RefSeq" id="WP_104022652.1">
    <property type="nucleotide sequence ID" value="NZ_CP007128.1"/>
</dbReference>
<dbReference type="AlphaFoldDB" id="W0RM45"/>
<dbReference type="STRING" id="861299.J421_2976"/>
<feature type="domain" description="DUF4159" evidence="1">
    <location>
        <begin position="49"/>
        <end position="240"/>
    </location>
</feature>
<evidence type="ECO:0000313" key="3">
    <source>
        <dbReference type="Proteomes" id="UP000019151"/>
    </source>
</evidence>
<protein>
    <recommendedName>
        <fullName evidence="1">DUF4159 domain-containing protein</fullName>
    </recommendedName>
</protein>
<dbReference type="EMBL" id="CP007128">
    <property type="protein sequence ID" value="AHG90513.1"/>
    <property type="molecule type" value="Genomic_DNA"/>
</dbReference>
<sequence>MRQRSAARSAAWRRTARRVGGALALCGVCVAARASSHVTSHFASAPHLTIARLQYDGGGDWYANPSSLPNLLAAIRERTSLPVEKEEARIRLTDERLWDYPYLHMTGHGNVHFSDEEIVRLREYVQRGGFLHADDNYGLDESFRREIARVFPDRPLVEVPLSHPIYHAVYEFPKGLPKIHEHDGKPPQGFGIFVGPRLAVFYTHECDLGNGWEDVGTYPGDPPELHEAALRMGVNLFVYAVTSRLQ</sequence>
<dbReference type="Proteomes" id="UP000019151">
    <property type="component" value="Chromosome"/>
</dbReference>
<dbReference type="Pfam" id="PF13709">
    <property type="entry name" value="DUF4159"/>
    <property type="match status" value="1"/>
</dbReference>
<dbReference type="OrthoDB" id="9804083at2"/>
<organism evidence="2 3">
    <name type="scientific">Gemmatirosa kalamazoonensis</name>
    <dbReference type="NCBI Taxonomy" id="861299"/>
    <lineage>
        <taxon>Bacteria</taxon>
        <taxon>Pseudomonadati</taxon>
        <taxon>Gemmatimonadota</taxon>
        <taxon>Gemmatimonadia</taxon>
        <taxon>Gemmatimonadales</taxon>
        <taxon>Gemmatimonadaceae</taxon>
        <taxon>Gemmatirosa</taxon>
    </lineage>
</organism>
<reference evidence="2 3" key="1">
    <citation type="journal article" date="2014" name="Genome Announc.">
        <title>Genome Sequence and Methylome of Soil Bacterium Gemmatirosa kalamazoonensis KBS708T, a Member of the Rarely Cultivated Gemmatimonadetes Phylum.</title>
        <authorList>
            <person name="Debruyn J.M."/>
            <person name="Radosevich M."/>
            <person name="Wommack K.E."/>
            <person name="Polson S.W."/>
            <person name="Hauser L.J."/>
            <person name="Fawaz M.N."/>
            <person name="Korlach J."/>
            <person name="Tsai Y.C."/>
        </authorList>
    </citation>
    <scope>NUCLEOTIDE SEQUENCE [LARGE SCALE GENOMIC DNA]</scope>
    <source>
        <strain evidence="2 3">KBS708</strain>
    </source>
</reference>
<accession>W0RM45</accession>
<keyword evidence="3" id="KW-1185">Reference proteome</keyword>
<name>W0RM45_9BACT</name>
<dbReference type="InterPro" id="IPR025297">
    <property type="entry name" value="DUF4159"/>
</dbReference>
<evidence type="ECO:0000313" key="2">
    <source>
        <dbReference type="EMBL" id="AHG90513.1"/>
    </source>
</evidence>
<dbReference type="HOGENOM" id="CLU_058818_1_0_0"/>
<evidence type="ECO:0000259" key="1">
    <source>
        <dbReference type="Pfam" id="PF13709"/>
    </source>
</evidence>